<name>A0ABD5NRI5_9EURY</name>
<dbReference type="InterPro" id="IPR055766">
    <property type="entry name" value="DUF7342"/>
</dbReference>
<feature type="compositionally biased region" description="Basic and acidic residues" evidence="1">
    <location>
        <begin position="87"/>
        <end position="106"/>
    </location>
</feature>
<dbReference type="EMBL" id="JBHSAQ010000010">
    <property type="protein sequence ID" value="MFC3959189.1"/>
    <property type="molecule type" value="Genomic_DNA"/>
</dbReference>
<evidence type="ECO:0000313" key="2">
    <source>
        <dbReference type="EMBL" id="MFC3959189.1"/>
    </source>
</evidence>
<dbReference type="GeneID" id="73902543"/>
<reference evidence="2 3" key="1">
    <citation type="journal article" date="2019" name="Int. J. Syst. Evol. Microbiol.">
        <title>The Global Catalogue of Microorganisms (GCM) 10K type strain sequencing project: providing services to taxonomists for standard genome sequencing and annotation.</title>
        <authorList>
            <consortium name="The Broad Institute Genomics Platform"/>
            <consortium name="The Broad Institute Genome Sequencing Center for Infectious Disease"/>
            <person name="Wu L."/>
            <person name="Ma J."/>
        </authorList>
    </citation>
    <scope>NUCLEOTIDE SEQUENCE [LARGE SCALE GENOMIC DNA]</scope>
    <source>
        <strain evidence="2 3">IBRC-M 10256</strain>
    </source>
</reference>
<feature type="region of interest" description="Disordered" evidence="1">
    <location>
        <begin position="68"/>
        <end position="106"/>
    </location>
</feature>
<organism evidence="2 3">
    <name type="scientific">Halovivax cerinus</name>
    <dbReference type="NCBI Taxonomy" id="1487865"/>
    <lineage>
        <taxon>Archaea</taxon>
        <taxon>Methanobacteriati</taxon>
        <taxon>Methanobacteriota</taxon>
        <taxon>Stenosarchaea group</taxon>
        <taxon>Halobacteria</taxon>
        <taxon>Halobacteriales</taxon>
        <taxon>Natrialbaceae</taxon>
        <taxon>Halovivax</taxon>
    </lineage>
</organism>
<dbReference type="Proteomes" id="UP001595846">
    <property type="component" value="Unassembled WGS sequence"/>
</dbReference>
<evidence type="ECO:0000256" key="1">
    <source>
        <dbReference type="SAM" id="MobiDB-lite"/>
    </source>
</evidence>
<sequence length="192" mass="21703">MVDPTPFDDIDVDGSIDDVAAAEWQSESTAFERIETVLRRTREFETAGTLADRALVSEPTARKHLESLVESGRASATTLGGATQYRRNPDQRRLERVRQLADEHTRPELESAIREMKTRIRSYEDEYGATSPEELVSTLDPDDEEGWETVSQWKSTRRNLAFARTALAYTETRRLDAIGDDDDATVATEEYA</sequence>
<dbReference type="AlphaFoldDB" id="A0ABD5NRI5"/>
<keyword evidence="3" id="KW-1185">Reference proteome</keyword>
<proteinExistence type="predicted"/>
<accession>A0ABD5NRI5</accession>
<feature type="region of interest" description="Disordered" evidence="1">
    <location>
        <begin position="123"/>
        <end position="143"/>
    </location>
</feature>
<protein>
    <submittedName>
        <fullName evidence="2">ArsR family transcriptional regulator</fullName>
    </submittedName>
</protein>
<gene>
    <name evidence="2" type="ORF">ACFOUR_12515</name>
</gene>
<comment type="caution">
    <text evidence="2">The sequence shown here is derived from an EMBL/GenBank/DDBJ whole genome shotgun (WGS) entry which is preliminary data.</text>
</comment>
<evidence type="ECO:0000313" key="3">
    <source>
        <dbReference type="Proteomes" id="UP001595846"/>
    </source>
</evidence>
<dbReference type="Pfam" id="PF24033">
    <property type="entry name" value="DUF7342"/>
    <property type="match status" value="1"/>
</dbReference>
<dbReference type="RefSeq" id="WP_256533415.1">
    <property type="nucleotide sequence ID" value="NZ_CP101824.1"/>
</dbReference>